<dbReference type="Gene3D" id="1.10.8.870">
    <property type="entry name" value="Alpha-glycerophosphate oxidase, cap domain"/>
    <property type="match status" value="1"/>
</dbReference>
<evidence type="ECO:0000256" key="4">
    <source>
        <dbReference type="ARBA" id="ARBA00022827"/>
    </source>
</evidence>
<dbReference type="Gene3D" id="3.50.50.60">
    <property type="entry name" value="FAD/NAD(P)-binding domain"/>
    <property type="match status" value="1"/>
</dbReference>
<name>A0ABT1BQB4_9BURK</name>
<dbReference type="PRINTS" id="PR01001">
    <property type="entry name" value="FADG3PDH"/>
</dbReference>
<gene>
    <name evidence="7" type="ORF">M0L44_16880</name>
</gene>
<feature type="domain" description="FAD dependent oxidoreductase" evidence="6">
    <location>
        <begin position="6"/>
        <end position="355"/>
    </location>
</feature>
<evidence type="ECO:0000259" key="6">
    <source>
        <dbReference type="Pfam" id="PF01266"/>
    </source>
</evidence>
<dbReference type="PANTHER" id="PTHR11985:SF35">
    <property type="entry name" value="ANAEROBIC GLYCEROL-3-PHOSPHATE DEHYDROGENASE SUBUNIT A"/>
    <property type="match status" value="1"/>
</dbReference>
<proteinExistence type="inferred from homology"/>
<dbReference type="InterPro" id="IPR038299">
    <property type="entry name" value="DAO_C_sf"/>
</dbReference>
<evidence type="ECO:0000256" key="5">
    <source>
        <dbReference type="ARBA" id="ARBA00023002"/>
    </source>
</evidence>
<evidence type="ECO:0000256" key="2">
    <source>
        <dbReference type="ARBA" id="ARBA00007330"/>
    </source>
</evidence>
<keyword evidence="3" id="KW-0285">Flavoprotein</keyword>
<comment type="caution">
    <text evidence="7">The sequence shown here is derived from an EMBL/GenBank/DDBJ whole genome shotgun (WGS) entry which is preliminary data.</text>
</comment>
<evidence type="ECO:0000313" key="8">
    <source>
        <dbReference type="Proteomes" id="UP001204851"/>
    </source>
</evidence>
<comment type="similarity">
    <text evidence="2">Belongs to the FAD-dependent glycerol-3-phosphate dehydrogenase family.</text>
</comment>
<dbReference type="Proteomes" id="UP001204851">
    <property type="component" value="Unassembled WGS sequence"/>
</dbReference>
<dbReference type="PANTHER" id="PTHR11985">
    <property type="entry name" value="GLYCEROL-3-PHOSPHATE DEHYDROGENASE"/>
    <property type="match status" value="1"/>
</dbReference>
<keyword evidence="8" id="KW-1185">Reference proteome</keyword>
<organism evidence="7 8">
    <name type="scientific">Ideonella oryzae</name>
    <dbReference type="NCBI Taxonomy" id="2937441"/>
    <lineage>
        <taxon>Bacteria</taxon>
        <taxon>Pseudomonadati</taxon>
        <taxon>Pseudomonadota</taxon>
        <taxon>Betaproteobacteria</taxon>
        <taxon>Burkholderiales</taxon>
        <taxon>Sphaerotilaceae</taxon>
        <taxon>Ideonella</taxon>
    </lineage>
</organism>
<dbReference type="InterPro" id="IPR006076">
    <property type="entry name" value="FAD-dep_OxRdtase"/>
</dbReference>
<dbReference type="InterPro" id="IPR000447">
    <property type="entry name" value="G3P_DH_FAD-dep"/>
</dbReference>
<dbReference type="Pfam" id="PF01266">
    <property type="entry name" value="DAO"/>
    <property type="match status" value="1"/>
</dbReference>
<evidence type="ECO:0000256" key="3">
    <source>
        <dbReference type="ARBA" id="ARBA00022630"/>
    </source>
</evidence>
<evidence type="ECO:0000313" key="7">
    <source>
        <dbReference type="EMBL" id="MCO5978375.1"/>
    </source>
</evidence>
<dbReference type="RefSeq" id="WP_252770968.1">
    <property type="nucleotide sequence ID" value="NZ_JAMXMC010000009.1"/>
</dbReference>
<dbReference type="EMBL" id="JAMXMC010000009">
    <property type="protein sequence ID" value="MCO5978375.1"/>
    <property type="molecule type" value="Genomic_DNA"/>
</dbReference>
<keyword evidence="5" id="KW-0560">Oxidoreductase</keyword>
<protein>
    <submittedName>
        <fullName evidence="7">Glycerol-3-phosphate dehydrogenase/oxidase</fullName>
    </submittedName>
</protein>
<reference evidence="7 8" key="1">
    <citation type="submission" date="2022-06" db="EMBL/GenBank/DDBJ databases">
        <title>Ideonella sp. NS12-5 Genome sequencing and assembly.</title>
        <authorList>
            <person name="Jung Y."/>
        </authorList>
    </citation>
    <scope>NUCLEOTIDE SEQUENCE [LARGE SCALE GENOMIC DNA]</scope>
    <source>
        <strain evidence="7 8">NS12-5</strain>
    </source>
</reference>
<sequence>MKPDCDLLVLGGGISGAGVALEAARRGLRVTLVEARDYAWGASSRSSKLVHGGLRYLQSGALHLTRESVQEREALLRELPGLVERIGFVMAHRRPFGPGRRTMQIGLRLYDHLAGRRARGWASNADIPWLVPGLATDDGASLYEDATTDDARLTLRVLQEARSLGAELHNHTTLTALQRDARGQIRGATLRGPDGFERSLACRCIVSASGPWLGTVATLAGAAPPRLRPLRGSHLLLPLWRLPLARAVAWRHPEDGRPVFAYPWQGRLIVGTTDLDHPDLGTEPRIQPEELRYLLAALAHSFPRAGVSAADVQCTWAGVRPVIASDQPMAPSQESREHLVWAQDGLVALAGGKLTTFRRMAQAALAAARPWLPALPLPVHHDILPAHAPVAGVPLRWQGRWGALAGQAARGALIPGTTTRWGELRHSLLHEQVRHLDDLLLRRSRLGLLMPGFAADLLPALQPLCQETLGWSAEHFRQERDRYLDRMTTTHGVPA</sequence>
<keyword evidence="4" id="KW-0274">FAD</keyword>
<dbReference type="SUPFAM" id="SSF51905">
    <property type="entry name" value="FAD/NAD(P)-binding domain"/>
    <property type="match status" value="1"/>
</dbReference>
<dbReference type="Gene3D" id="3.30.9.10">
    <property type="entry name" value="D-Amino Acid Oxidase, subunit A, domain 2"/>
    <property type="match status" value="1"/>
</dbReference>
<evidence type="ECO:0000256" key="1">
    <source>
        <dbReference type="ARBA" id="ARBA00001974"/>
    </source>
</evidence>
<dbReference type="InterPro" id="IPR036188">
    <property type="entry name" value="FAD/NAD-bd_sf"/>
</dbReference>
<comment type="cofactor">
    <cofactor evidence="1">
        <name>FAD</name>
        <dbReference type="ChEBI" id="CHEBI:57692"/>
    </cofactor>
</comment>
<accession>A0ABT1BQB4</accession>